<reference evidence="13" key="2">
    <citation type="journal article" date="2020" name="Nat. Commun.">
        <title>Large-scale genome sequencing of mycorrhizal fungi provides insights into the early evolution of symbiotic traits.</title>
        <authorList>
            <person name="Miyauchi S."/>
            <person name="Kiss E."/>
            <person name="Kuo A."/>
            <person name="Drula E."/>
            <person name="Kohler A."/>
            <person name="Sanchez-Garcia M."/>
            <person name="Morin E."/>
            <person name="Andreopoulos B."/>
            <person name="Barry K.W."/>
            <person name="Bonito G."/>
            <person name="Buee M."/>
            <person name="Carver A."/>
            <person name="Chen C."/>
            <person name="Cichocki N."/>
            <person name="Clum A."/>
            <person name="Culley D."/>
            <person name="Crous P.W."/>
            <person name="Fauchery L."/>
            <person name="Girlanda M."/>
            <person name="Hayes R.D."/>
            <person name="Keri Z."/>
            <person name="LaButti K."/>
            <person name="Lipzen A."/>
            <person name="Lombard V."/>
            <person name="Magnuson J."/>
            <person name="Maillard F."/>
            <person name="Murat C."/>
            <person name="Nolan M."/>
            <person name="Ohm R.A."/>
            <person name="Pangilinan J."/>
            <person name="Pereira M.F."/>
            <person name="Perotto S."/>
            <person name="Peter M."/>
            <person name="Pfister S."/>
            <person name="Riley R."/>
            <person name="Sitrit Y."/>
            <person name="Stielow J.B."/>
            <person name="Szollosi G."/>
            <person name="Zifcakova L."/>
            <person name="Stursova M."/>
            <person name="Spatafora J.W."/>
            <person name="Tedersoo L."/>
            <person name="Vaario L.M."/>
            <person name="Yamada A."/>
            <person name="Yan M."/>
            <person name="Wang P."/>
            <person name="Xu J."/>
            <person name="Bruns T."/>
            <person name="Baldrian P."/>
            <person name="Vilgalys R."/>
            <person name="Dunand C."/>
            <person name="Henrissat B."/>
            <person name="Grigoriev I.V."/>
            <person name="Hibbett D."/>
            <person name="Nagy L.G."/>
            <person name="Martin F.M."/>
        </authorList>
    </citation>
    <scope>NUCLEOTIDE SEQUENCE</scope>
    <source>
        <strain evidence="13">Prilba</strain>
    </source>
</reference>
<evidence type="ECO:0000256" key="8">
    <source>
        <dbReference type="ARBA" id="ARBA00023170"/>
    </source>
</evidence>
<comment type="caution">
    <text evidence="13">The sequence shown here is derived from an EMBL/GenBank/DDBJ whole genome shotgun (WGS) entry which is preliminary data.</text>
</comment>
<keyword evidence="8" id="KW-0675">Receptor</keyword>
<feature type="transmembrane region" description="Helical" evidence="11">
    <location>
        <begin position="271"/>
        <end position="290"/>
    </location>
</feature>
<keyword evidence="4 11" id="KW-0812">Transmembrane</keyword>
<feature type="compositionally biased region" description="Low complexity" evidence="10">
    <location>
        <begin position="411"/>
        <end position="420"/>
    </location>
</feature>
<feature type="transmembrane region" description="Helical" evidence="11">
    <location>
        <begin position="162"/>
        <end position="184"/>
    </location>
</feature>
<evidence type="ECO:0000256" key="4">
    <source>
        <dbReference type="ARBA" id="ARBA00022692"/>
    </source>
</evidence>
<keyword evidence="7 11" id="KW-0472">Membrane</keyword>
<reference evidence="13" key="1">
    <citation type="submission" date="2019-10" db="EMBL/GenBank/DDBJ databases">
        <authorList>
            <consortium name="DOE Joint Genome Institute"/>
            <person name="Kuo A."/>
            <person name="Miyauchi S."/>
            <person name="Kiss E."/>
            <person name="Drula E."/>
            <person name="Kohler A."/>
            <person name="Sanchez-Garcia M."/>
            <person name="Andreopoulos B."/>
            <person name="Barry K.W."/>
            <person name="Bonito G."/>
            <person name="Buee M."/>
            <person name="Carver A."/>
            <person name="Chen C."/>
            <person name="Cichocki N."/>
            <person name="Clum A."/>
            <person name="Culley D."/>
            <person name="Crous P.W."/>
            <person name="Fauchery L."/>
            <person name="Girlanda M."/>
            <person name="Hayes R."/>
            <person name="Keri Z."/>
            <person name="LaButti K."/>
            <person name="Lipzen A."/>
            <person name="Lombard V."/>
            <person name="Magnuson J."/>
            <person name="Maillard F."/>
            <person name="Morin E."/>
            <person name="Murat C."/>
            <person name="Nolan M."/>
            <person name="Ohm R."/>
            <person name="Pangilinan J."/>
            <person name="Pereira M."/>
            <person name="Perotto S."/>
            <person name="Peter M."/>
            <person name="Riley R."/>
            <person name="Sitrit Y."/>
            <person name="Stielow B."/>
            <person name="Szollosi G."/>
            <person name="Zifcakova L."/>
            <person name="Stursova M."/>
            <person name="Spatafora J.W."/>
            <person name="Tedersoo L."/>
            <person name="Vaario L.-M."/>
            <person name="Yamada A."/>
            <person name="Yan M."/>
            <person name="Wang P."/>
            <person name="Xu J."/>
            <person name="Bruns T."/>
            <person name="Baldrian P."/>
            <person name="Vilgalys R."/>
            <person name="Henrissat B."/>
            <person name="Grigoriev I.V."/>
            <person name="Hibbett D."/>
            <person name="Nagy L.G."/>
            <person name="Martin F.M."/>
        </authorList>
    </citation>
    <scope>NUCLEOTIDE SEQUENCE</scope>
    <source>
        <strain evidence="13">Prilba</strain>
    </source>
</reference>
<evidence type="ECO:0000256" key="7">
    <source>
        <dbReference type="ARBA" id="ARBA00023136"/>
    </source>
</evidence>
<dbReference type="EMBL" id="WHVB01000157">
    <property type="protein sequence ID" value="KAF8460782.1"/>
    <property type="molecule type" value="Genomic_DNA"/>
</dbReference>
<dbReference type="PRINTS" id="PR00899">
    <property type="entry name" value="GPCRSTE3"/>
</dbReference>
<dbReference type="Proteomes" id="UP000759537">
    <property type="component" value="Unassembled WGS sequence"/>
</dbReference>
<feature type="region of interest" description="Disordered" evidence="10">
    <location>
        <begin position="395"/>
        <end position="436"/>
    </location>
</feature>
<comment type="subcellular location">
    <subcellularLocation>
        <location evidence="1">Membrane</location>
        <topology evidence="1">Multi-pass membrane protein</topology>
    </subcellularLocation>
</comment>
<dbReference type="OrthoDB" id="2874149at2759"/>
<dbReference type="Pfam" id="PF02076">
    <property type="entry name" value="STE3"/>
    <property type="match status" value="1"/>
</dbReference>
<dbReference type="CDD" id="cd14966">
    <property type="entry name" value="7tmD_STE3"/>
    <property type="match status" value="1"/>
</dbReference>
<keyword evidence="14" id="KW-1185">Reference proteome</keyword>
<dbReference type="InterPro" id="IPR001499">
    <property type="entry name" value="GPCR_STE3"/>
</dbReference>
<protein>
    <submittedName>
        <fullName evidence="13">STE3-domain-containing protein</fullName>
    </submittedName>
</protein>
<feature type="transmembrane region" description="Helical" evidence="11">
    <location>
        <begin position="205"/>
        <end position="231"/>
    </location>
</feature>
<dbReference type="AlphaFoldDB" id="A0A9P5JWV2"/>
<evidence type="ECO:0000256" key="1">
    <source>
        <dbReference type="ARBA" id="ARBA00004141"/>
    </source>
</evidence>
<keyword evidence="5 11" id="KW-1133">Transmembrane helix</keyword>
<comment type="similarity">
    <text evidence="2">Belongs to the G-protein coupled receptor 4 family.</text>
</comment>
<dbReference type="InterPro" id="IPR000481">
    <property type="entry name" value="GPCR_Pheromne_B_alpha_rcpt"/>
</dbReference>
<feature type="transmembrane region" description="Helical" evidence="11">
    <location>
        <begin position="7"/>
        <end position="26"/>
    </location>
</feature>
<name>A0A9P5JWV2_9AGAM</name>
<evidence type="ECO:0000313" key="12">
    <source>
        <dbReference type="EMBL" id="KAF8460782.1"/>
    </source>
</evidence>
<feature type="transmembrane region" description="Helical" evidence="11">
    <location>
        <begin position="38"/>
        <end position="56"/>
    </location>
</feature>
<proteinExistence type="inferred from homology"/>
<evidence type="ECO:0000256" key="2">
    <source>
        <dbReference type="ARBA" id="ARBA00011085"/>
    </source>
</evidence>
<evidence type="ECO:0000256" key="6">
    <source>
        <dbReference type="ARBA" id="ARBA00023040"/>
    </source>
</evidence>
<evidence type="ECO:0000313" key="14">
    <source>
        <dbReference type="Proteomes" id="UP000759537"/>
    </source>
</evidence>
<dbReference type="EMBL" id="WHVB01000030">
    <property type="protein sequence ID" value="KAF8468697.1"/>
    <property type="molecule type" value="Genomic_DNA"/>
</dbReference>
<sequence length="436" mass="49140">MSSAQNQLYSAFSFIGFVLCMIPFYWHLEAWNTGTCFYMIWTGLGCLMQCINSIVWNKNMINRVPVYCDISTRIQVALNVAIPACSLCINRRLYKIATVKAVMITREEKRRAVIQDLVICVGIPILQMVSEYVVSSNRYNILEDFGPIFAIVNTPLTFALLLTWPVIIGMVSLSYCVRTTYVFYKRQRQLNELMLASPGLSRGRYLRLMAIGAIEVLGTIPLGTYFIVAYVKDGVNPWKGWAYTHSDYSEVEQVAGFIWENEPSFAQRIAIYRWSLVACAFIFFALFGFADEARMNYRRVYTSLASRIGYSTFTLHGSSSHGNSSVPYLRSKNGVIVSVVTTTGDKRRSSVSSIDRPSTVPSISIASDLKPDFKIEQYSPSNSVTSSYVENFELEMKRQSTQPEEIMPTDSSASVPSYSSDTDQNDHSPTLRVEAV</sequence>
<evidence type="ECO:0000256" key="9">
    <source>
        <dbReference type="ARBA" id="ARBA00023224"/>
    </source>
</evidence>
<organism evidence="13 14">
    <name type="scientific">Russula ochroleuca</name>
    <dbReference type="NCBI Taxonomy" id="152965"/>
    <lineage>
        <taxon>Eukaryota</taxon>
        <taxon>Fungi</taxon>
        <taxon>Dikarya</taxon>
        <taxon>Basidiomycota</taxon>
        <taxon>Agaricomycotina</taxon>
        <taxon>Agaricomycetes</taxon>
        <taxon>Russulales</taxon>
        <taxon>Russulaceae</taxon>
        <taxon>Russula</taxon>
    </lineage>
</organism>
<dbReference type="PANTHER" id="PTHR28097">
    <property type="entry name" value="PHEROMONE A FACTOR RECEPTOR"/>
    <property type="match status" value="1"/>
</dbReference>
<feature type="transmembrane region" description="Helical" evidence="11">
    <location>
        <begin position="113"/>
        <end position="134"/>
    </location>
</feature>
<evidence type="ECO:0000256" key="3">
    <source>
        <dbReference type="ARBA" id="ARBA00022507"/>
    </source>
</evidence>
<dbReference type="GO" id="GO:0004934">
    <property type="term" value="F:mating-type alpha-factor pheromone receptor activity"/>
    <property type="evidence" value="ECO:0007669"/>
    <property type="project" value="InterPro"/>
</dbReference>
<evidence type="ECO:0000256" key="10">
    <source>
        <dbReference type="SAM" id="MobiDB-lite"/>
    </source>
</evidence>
<dbReference type="PRINTS" id="PR00901">
    <property type="entry name" value="PHEROMONEBAR"/>
</dbReference>
<gene>
    <name evidence="12" type="ORF">DFH94DRAFT_112813</name>
    <name evidence="13" type="ORF">DFH94DRAFT_278132</name>
</gene>
<keyword evidence="9" id="KW-0807">Transducer</keyword>
<dbReference type="GO" id="GO:0005886">
    <property type="term" value="C:plasma membrane"/>
    <property type="evidence" value="ECO:0007669"/>
    <property type="project" value="TreeGrafter"/>
</dbReference>
<keyword evidence="6" id="KW-0297">G-protein coupled receptor</keyword>
<evidence type="ECO:0000313" key="13">
    <source>
        <dbReference type="EMBL" id="KAF8468697.1"/>
    </source>
</evidence>
<evidence type="ECO:0000256" key="5">
    <source>
        <dbReference type="ARBA" id="ARBA00022989"/>
    </source>
</evidence>
<dbReference type="PANTHER" id="PTHR28097:SF1">
    <property type="entry name" value="PHEROMONE A FACTOR RECEPTOR"/>
    <property type="match status" value="1"/>
</dbReference>
<evidence type="ECO:0000256" key="11">
    <source>
        <dbReference type="SAM" id="Phobius"/>
    </source>
</evidence>
<accession>A0A9P5JWV2</accession>
<keyword evidence="3" id="KW-0589">Pheromone response</keyword>
<dbReference type="GO" id="GO:0000750">
    <property type="term" value="P:pheromone-dependent signal transduction involved in conjugation with cellular fusion"/>
    <property type="evidence" value="ECO:0007669"/>
    <property type="project" value="TreeGrafter"/>
</dbReference>